<dbReference type="InterPro" id="IPR000551">
    <property type="entry name" value="MerR-type_HTH_dom"/>
</dbReference>
<dbReference type="eggNOG" id="COG0789">
    <property type="taxonomic scope" value="Bacteria"/>
</dbReference>
<feature type="domain" description="HTH merR-type" evidence="2">
    <location>
        <begin position="8"/>
        <end position="77"/>
    </location>
</feature>
<comment type="caution">
    <text evidence="3">The sequence shown here is derived from an EMBL/GenBank/DDBJ whole genome shotgun (WGS) entry which is preliminary data.</text>
</comment>
<accession>N4WN80</accession>
<dbReference type="Pfam" id="PF06445">
    <property type="entry name" value="GyrI-like"/>
    <property type="match status" value="1"/>
</dbReference>
<dbReference type="PROSITE" id="PS50937">
    <property type="entry name" value="HTH_MERR_2"/>
    <property type="match status" value="1"/>
</dbReference>
<organism evidence="3 4">
    <name type="scientific">Gracilibacillus halophilus YIM-C55.5</name>
    <dbReference type="NCBI Taxonomy" id="1308866"/>
    <lineage>
        <taxon>Bacteria</taxon>
        <taxon>Bacillati</taxon>
        <taxon>Bacillota</taxon>
        <taxon>Bacilli</taxon>
        <taxon>Bacillales</taxon>
        <taxon>Bacillaceae</taxon>
        <taxon>Gracilibacillus</taxon>
    </lineage>
</organism>
<dbReference type="GO" id="GO:0003700">
    <property type="term" value="F:DNA-binding transcription factor activity"/>
    <property type="evidence" value="ECO:0007669"/>
    <property type="project" value="InterPro"/>
</dbReference>
<dbReference type="Gene3D" id="3.20.80.10">
    <property type="entry name" value="Regulatory factor, effector binding domain"/>
    <property type="match status" value="1"/>
</dbReference>
<dbReference type="Pfam" id="PF13411">
    <property type="entry name" value="MerR_1"/>
    <property type="match status" value="1"/>
</dbReference>
<dbReference type="Gene3D" id="1.10.1660.10">
    <property type="match status" value="1"/>
</dbReference>
<name>N4WN80_9BACI</name>
<dbReference type="Proteomes" id="UP000012283">
    <property type="component" value="Unassembled WGS sequence"/>
</dbReference>
<keyword evidence="1" id="KW-0238">DNA-binding</keyword>
<proteinExistence type="predicted"/>
<keyword evidence="4" id="KW-1185">Reference proteome</keyword>
<dbReference type="InterPro" id="IPR047057">
    <property type="entry name" value="MerR_fam"/>
</dbReference>
<sequence length="277" mass="32591">MKINPHIHLTTGQFAELMNIKKDTLFYYDKMKIFSPEIIAPNGYRYYSIYQADVFNVIGILKELDIPLKKIKSYLDNRSPEKLLHLLEQEAAALTTKINRLYNMRQFIHDKINVTKEAIESFTSEIIIQHKVEDEYLLTTNTKPLTNEMNVYDSIQLHYKYLEKHDLIGSASEGWMILAENVINKDNLKYDYLYTKVHDSHYANQILPKGTYLVAYHKEGYSNISETYNRFVQYAKNNGFVLKGYFYEDILLDELSVKGFEQYIIKLSVQVVESKNY</sequence>
<dbReference type="SMART" id="SM00422">
    <property type="entry name" value="HTH_MERR"/>
    <property type="match status" value="1"/>
</dbReference>
<dbReference type="AlphaFoldDB" id="N4WN80"/>
<dbReference type="EMBL" id="APML01000019">
    <property type="protein sequence ID" value="ENH97562.1"/>
    <property type="molecule type" value="Genomic_DNA"/>
</dbReference>
<dbReference type="RefSeq" id="WP_003466650.1">
    <property type="nucleotide sequence ID" value="NZ_APML01000019.1"/>
</dbReference>
<reference evidence="3 4" key="1">
    <citation type="submission" date="2013-03" db="EMBL/GenBank/DDBJ databases">
        <title>Draft genome sequence of Gracibacillus halophilus YIM-C55.5, a moderately halophilic and thermophilic organism from the Xiaochaidamu salt lake.</title>
        <authorList>
            <person name="Sugumar T."/>
            <person name="Polireddy D.R."/>
            <person name="Antony A."/>
            <person name="Madhava Y.R."/>
            <person name="Sivakumar N."/>
        </authorList>
    </citation>
    <scope>NUCLEOTIDE SEQUENCE [LARGE SCALE GENOMIC DNA]</scope>
    <source>
        <strain evidence="3 4">YIM-C55.5</strain>
    </source>
</reference>
<dbReference type="CDD" id="cd04782">
    <property type="entry name" value="HTH_BltR"/>
    <property type="match status" value="1"/>
</dbReference>
<dbReference type="GO" id="GO:0003677">
    <property type="term" value="F:DNA binding"/>
    <property type="evidence" value="ECO:0007669"/>
    <property type="project" value="UniProtKB-KW"/>
</dbReference>
<dbReference type="SUPFAM" id="SSF46955">
    <property type="entry name" value="Putative DNA-binding domain"/>
    <property type="match status" value="1"/>
</dbReference>
<dbReference type="eggNOG" id="COG4978">
    <property type="taxonomic scope" value="Bacteria"/>
</dbReference>
<dbReference type="SUPFAM" id="SSF55136">
    <property type="entry name" value="Probable bacterial effector-binding domain"/>
    <property type="match status" value="1"/>
</dbReference>
<dbReference type="OrthoDB" id="9773308at2"/>
<protein>
    <submittedName>
        <fullName evidence="3">MerR family transcriptional regulator</fullName>
    </submittedName>
</protein>
<dbReference type="PANTHER" id="PTHR30204:SF85">
    <property type="entry name" value="MULTIDRUG-EFFLUX TRANSPORTER 2 REGULATOR"/>
    <property type="match status" value="1"/>
</dbReference>
<evidence type="ECO:0000256" key="1">
    <source>
        <dbReference type="ARBA" id="ARBA00023125"/>
    </source>
</evidence>
<dbReference type="STRING" id="1308866.J416_06108"/>
<dbReference type="InterPro" id="IPR009061">
    <property type="entry name" value="DNA-bd_dom_put_sf"/>
</dbReference>
<dbReference type="InterPro" id="IPR011256">
    <property type="entry name" value="Reg_factor_effector_dom_sf"/>
</dbReference>
<evidence type="ECO:0000313" key="4">
    <source>
        <dbReference type="Proteomes" id="UP000012283"/>
    </source>
</evidence>
<evidence type="ECO:0000259" key="2">
    <source>
        <dbReference type="PROSITE" id="PS50937"/>
    </source>
</evidence>
<dbReference type="PANTHER" id="PTHR30204">
    <property type="entry name" value="REDOX-CYCLING DRUG-SENSING TRANSCRIPTIONAL ACTIVATOR SOXR"/>
    <property type="match status" value="1"/>
</dbReference>
<evidence type="ECO:0000313" key="3">
    <source>
        <dbReference type="EMBL" id="ENH97562.1"/>
    </source>
</evidence>
<dbReference type="InterPro" id="IPR029442">
    <property type="entry name" value="GyrI-like"/>
</dbReference>
<gene>
    <name evidence="3" type="ORF">J416_06108</name>
</gene>
<dbReference type="PATRIC" id="fig|1308866.3.peg.1237"/>